<dbReference type="Gene3D" id="2.40.50.140">
    <property type="entry name" value="Nucleic acid-binding proteins"/>
    <property type="match status" value="1"/>
</dbReference>
<reference evidence="1 2" key="1">
    <citation type="submission" date="2024-11" db="EMBL/GenBank/DDBJ databases">
        <title>A near-complete genome assembly of Cinchona calisaya.</title>
        <authorList>
            <person name="Lian D.C."/>
            <person name="Zhao X.W."/>
            <person name="Wei L."/>
        </authorList>
    </citation>
    <scope>NUCLEOTIDE SEQUENCE [LARGE SCALE GENOMIC DNA]</scope>
    <source>
        <tissue evidence="1">Nenye</tissue>
    </source>
</reference>
<gene>
    <name evidence="1" type="ORF">ACH5RR_012498</name>
</gene>
<dbReference type="InterPro" id="IPR012340">
    <property type="entry name" value="NA-bd_OB-fold"/>
</dbReference>
<sequence length="192" mass="22042">MQQSTIQAVTYTKDVAAIDRILEAYCLYYIGNASVSKITQQKFQFATSSLQLTLTGRTFIRQIEGPKKLFLIYILCAVVNVLPGRTMPRDNKQVQIQEFVIVNDECKPVIFTMWEEFLDSYAAQLVDVAPTFPIILIITQVKNYCQAYTPIPQAAELQNWVKGNCTYIEKSVPDRLYEREHQTIETPAENQF</sequence>
<keyword evidence="2" id="KW-1185">Reference proteome</keyword>
<evidence type="ECO:0000313" key="1">
    <source>
        <dbReference type="EMBL" id="KAL3527842.1"/>
    </source>
</evidence>
<evidence type="ECO:0000313" key="2">
    <source>
        <dbReference type="Proteomes" id="UP001630127"/>
    </source>
</evidence>
<accession>A0ABD3AAJ0</accession>
<organism evidence="1 2">
    <name type="scientific">Cinchona calisaya</name>
    <dbReference type="NCBI Taxonomy" id="153742"/>
    <lineage>
        <taxon>Eukaryota</taxon>
        <taxon>Viridiplantae</taxon>
        <taxon>Streptophyta</taxon>
        <taxon>Embryophyta</taxon>
        <taxon>Tracheophyta</taxon>
        <taxon>Spermatophyta</taxon>
        <taxon>Magnoliopsida</taxon>
        <taxon>eudicotyledons</taxon>
        <taxon>Gunneridae</taxon>
        <taxon>Pentapetalae</taxon>
        <taxon>asterids</taxon>
        <taxon>lamiids</taxon>
        <taxon>Gentianales</taxon>
        <taxon>Rubiaceae</taxon>
        <taxon>Cinchonoideae</taxon>
        <taxon>Cinchoneae</taxon>
        <taxon>Cinchona</taxon>
    </lineage>
</organism>
<proteinExistence type="predicted"/>
<dbReference type="AlphaFoldDB" id="A0ABD3AAJ0"/>
<dbReference type="EMBL" id="JBJUIK010000005">
    <property type="protein sequence ID" value="KAL3527842.1"/>
    <property type="molecule type" value="Genomic_DNA"/>
</dbReference>
<name>A0ABD3AAJ0_9GENT</name>
<dbReference type="Proteomes" id="UP001630127">
    <property type="component" value="Unassembled WGS sequence"/>
</dbReference>
<comment type="caution">
    <text evidence="1">The sequence shown here is derived from an EMBL/GenBank/DDBJ whole genome shotgun (WGS) entry which is preliminary data.</text>
</comment>
<protein>
    <submittedName>
        <fullName evidence="1">Uncharacterized protein</fullName>
    </submittedName>
</protein>